<feature type="transmembrane region" description="Helical" evidence="1">
    <location>
        <begin position="165"/>
        <end position="198"/>
    </location>
</feature>
<gene>
    <name evidence="2" type="ORF">S12H4_52120</name>
</gene>
<dbReference type="AlphaFoldDB" id="X1UP09"/>
<evidence type="ECO:0000313" key="2">
    <source>
        <dbReference type="EMBL" id="GAJ05337.1"/>
    </source>
</evidence>
<feature type="transmembrane region" description="Helical" evidence="1">
    <location>
        <begin position="51"/>
        <end position="73"/>
    </location>
</feature>
<feature type="transmembrane region" description="Helical" evidence="1">
    <location>
        <begin position="131"/>
        <end position="153"/>
    </location>
</feature>
<keyword evidence="1" id="KW-1133">Transmembrane helix</keyword>
<evidence type="ECO:0008006" key="3">
    <source>
        <dbReference type="Google" id="ProtNLM"/>
    </source>
</evidence>
<feature type="non-terminal residue" evidence="2">
    <location>
        <position position="199"/>
    </location>
</feature>
<reference evidence="2" key="1">
    <citation type="journal article" date="2014" name="Front. Microbiol.">
        <title>High frequency of phylogenetically diverse reductive dehalogenase-homologous genes in deep subseafloor sedimentary metagenomes.</title>
        <authorList>
            <person name="Kawai M."/>
            <person name="Futagami T."/>
            <person name="Toyoda A."/>
            <person name="Takaki Y."/>
            <person name="Nishi S."/>
            <person name="Hori S."/>
            <person name="Arai W."/>
            <person name="Tsubouchi T."/>
            <person name="Morono Y."/>
            <person name="Uchiyama I."/>
            <person name="Ito T."/>
            <person name="Fujiyama A."/>
            <person name="Inagaki F."/>
            <person name="Takami H."/>
        </authorList>
    </citation>
    <scope>NUCLEOTIDE SEQUENCE</scope>
    <source>
        <strain evidence="2">Expedition CK06-06</strain>
    </source>
</reference>
<feature type="transmembrane region" description="Helical" evidence="1">
    <location>
        <begin position="85"/>
        <end position="111"/>
    </location>
</feature>
<feature type="transmembrane region" description="Helical" evidence="1">
    <location>
        <begin position="12"/>
        <end position="31"/>
    </location>
</feature>
<comment type="caution">
    <text evidence="2">The sequence shown here is derived from an EMBL/GenBank/DDBJ whole genome shotgun (WGS) entry which is preliminary data.</text>
</comment>
<protein>
    <recommendedName>
        <fullName evidence="3">DUF998 domain-containing protein</fullName>
    </recommendedName>
</protein>
<keyword evidence="1" id="KW-0472">Membrane</keyword>
<organism evidence="2">
    <name type="scientific">marine sediment metagenome</name>
    <dbReference type="NCBI Taxonomy" id="412755"/>
    <lineage>
        <taxon>unclassified sequences</taxon>
        <taxon>metagenomes</taxon>
        <taxon>ecological metagenomes</taxon>
    </lineage>
</organism>
<accession>X1UP09</accession>
<dbReference type="EMBL" id="BARW01033023">
    <property type="protein sequence ID" value="GAJ05337.1"/>
    <property type="molecule type" value="Genomic_DNA"/>
</dbReference>
<sequence>MMNKNFFRITGVANIVSAVCLLLFWFLYAILLPIDEVPANYDLLILDPDWLLVNSLGVIGFVLALVGILGIFFKQFNGLSALGMFGFLITIVGQVLYNAGMYYETFIWPILAKFDDNLVHLSTGPIYSNPVFFIMQILAGSIFAIGFLIFGISTYKTKSFSKWAILLLVIGVVLFIPGFFPYLVRTVGIIAYAIGLIWV</sequence>
<evidence type="ECO:0000256" key="1">
    <source>
        <dbReference type="SAM" id="Phobius"/>
    </source>
</evidence>
<proteinExistence type="predicted"/>
<name>X1UP09_9ZZZZ</name>
<keyword evidence="1" id="KW-0812">Transmembrane</keyword>